<evidence type="ECO:0008006" key="2">
    <source>
        <dbReference type="Google" id="ProtNLM"/>
    </source>
</evidence>
<accession>A0A381PW98</accession>
<protein>
    <recommendedName>
        <fullName evidence="2">Gluconate 2-dehydrogenase subunit 3 family protein</fullName>
    </recommendedName>
</protein>
<dbReference type="InterPro" id="IPR027056">
    <property type="entry name" value="Gluconate_2DH_su3"/>
</dbReference>
<sequence>MGNINDAGVVELFEFIAKDWSTPEHNNYGEKVLRRGLIVFDELCIQKFGLKLLDCSESQVKVLFDEISYEDKSLKDQKESVKLFATYRGMVVTGYFTSEIGIKDLGYKGNTPNVWDGVPSEVLEQYIGIVSYDKEWIDKCVDQSKRGDIAKWDDEGNLLT</sequence>
<gene>
    <name evidence="1" type="ORF">METZ01_LOCUS24034</name>
</gene>
<organism evidence="1">
    <name type="scientific">marine metagenome</name>
    <dbReference type="NCBI Taxonomy" id="408172"/>
    <lineage>
        <taxon>unclassified sequences</taxon>
        <taxon>metagenomes</taxon>
        <taxon>ecological metagenomes</taxon>
    </lineage>
</organism>
<dbReference type="EMBL" id="UINC01001114">
    <property type="protein sequence ID" value="SUZ71180.1"/>
    <property type="molecule type" value="Genomic_DNA"/>
</dbReference>
<dbReference type="Pfam" id="PF13618">
    <property type="entry name" value="Gluconate_2-dh3"/>
    <property type="match status" value="1"/>
</dbReference>
<reference evidence="1" key="1">
    <citation type="submission" date="2018-05" db="EMBL/GenBank/DDBJ databases">
        <authorList>
            <person name="Lanie J.A."/>
            <person name="Ng W.-L."/>
            <person name="Kazmierczak K.M."/>
            <person name="Andrzejewski T.M."/>
            <person name="Davidsen T.M."/>
            <person name="Wayne K.J."/>
            <person name="Tettelin H."/>
            <person name="Glass J.I."/>
            <person name="Rusch D."/>
            <person name="Podicherti R."/>
            <person name="Tsui H.-C.T."/>
            <person name="Winkler M.E."/>
        </authorList>
    </citation>
    <scope>NUCLEOTIDE SEQUENCE</scope>
</reference>
<proteinExistence type="predicted"/>
<dbReference type="AlphaFoldDB" id="A0A381PW98"/>
<name>A0A381PW98_9ZZZZ</name>
<evidence type="ECO:0000313" key="1">
    <source>
        <dbReference type="EMBL" id="SUZ71180.1"/>
    </source>
</evidence>